<comment type="similarity">
    <text evidence="2">Belongs to the SLC35F solute transporter family.</text>
</comment>
<dbReference type="EMBL" id="JAHRHJ020000004">
    <property type="protein sequence ID" value="KAH9316859.1"/>
    <property type="molecule type" value="Genomic_DNA"/>
</dbReference>
<gene>
    <name evidence="8" type="ORF">KI387_018628</name>
</gene>
<dbReference type="PANTHER" id="PTHR14233:SF18">
    <property type="entry name" value="OS05G0444300 PROTEIN"/>
    <property type="match status" value="1"/>
</dbReference>
<keyword evidence="4 7" id="KW-0812">Transmembrane</keyword>
<comment type="subcellular location">
    <subcellularLocation>
        <location evidence="1">Membrane</location>
        <topology evidence="1">Multi-pass membrane protein</topology>
    </subcellularLocation>
</comment>
<protein>
    <submittedName>
        <fullName evidence="8">Uncharacterized protein</fullName>
    </submittedName>
</protein>
<feature type="non-terminal residue" evidence="8">
    <location>
        <position position="1"/>
    </location>
</feature>
<dbReference type="Pfam" id="PF06027">
    <property type="entry name" value="SLC35F"/>
    <property type="match status" value="1"/>
</dbReference>
<dbReference type="InterPro" id="IPR009262">
    <property type="entry name" value="SLC35_F1/F2/F6"/>
</dbReference>
<evidence type="ECO:0000256" key="2">
    <source>
        <dbReference type="ARBA" id="ARBA00007863"/>
    </source>
</evidence>
<evidence type="ECO:0000313" key="8">
    <source>
        <dbReference type="EMBL" id="KAH9316859.1"/>
    </source>
</evidence>
<evidence type="ECO:0000256" key="6">
    <source>
        <dbReference type="ARBA" id="ARBA00023136"/>
    </source>
</evidence>
<evidence type="ECO:0000256" key="5">
    <source>
        <dbReference type="ARBA" id="ARBA00022989"/>
    </source>
</evidence>
<dbReference type="GO" id="GO:0016020">
    <property type="term" value="C:membrane"/>
    <property type="evidence" value="ECO:0007669"/>
    <property type="project" value="UniProtKB-SubCell"/>
</dbReference>
<keyword evidence="9" id="KW-1185">Reference proteome</keyword>
<evidence type="ECO:0000313" key="9">
    <source>
        <dbReference type="Proteomes" id="UP000824469"/>
    </source>
</evidence>
<dbReference type="InterPro" id="IPR052221">
    <property type="entry name" value="SLC35F_Transporter"/>
</dbReference>
<evidence type="ECO:0000256" key="3">
    <source>
        <dbReference type="ARBA" id="ARBA00022448"/>
    </source>
</evidence>
<feature type="transmembrane region" description="Helical" evidence="7">
    <location>
        <begin position="43"/>
        <end position="67"/>
    </location>
</feature>
<dbReference type="AlphaFoldDB" id="A0AA38G997"/>
<keyword evidence="6 7" id="KW-0472">Membrane</keyword>
<reference evidence="8 9" key="1">
    <citation type="journal article" date="2021" name="Nat. Plants">
        <title>The Taxus genome provides insights into paclitaxel biosynthesis.</title>
        <authorList>
            <person name="Xiong X."/>
            <person name="Gou J."/>
            <person name="Liao Q."/>
            <person name="Li Y."/>
            <person name="Zhou Q."/>
            <person name="Bi G."/>
            <person name="Li C."/>
            <person name="Du R."/>
            <person name="Wang X."/>
            <person name="Sun T."/>
            <person name="Guo L."/>
            <person name="Liang H."/>
            <person name="Lu P."/>
            <person name="Wu Y."/>
            <person name="Zhang Z."/>
            <person name="Ro D.K."/>
            <person name="Shang Y."/>
            <person name="Huang S."/>
            <person name="Yan J."/>
        </authorList>
    </citation>
    <scope>NUCLEOTIDE SEQUENCE [LARGE SCALE GENOMIC DNA]</scope>
    <source>
        <strain evidence="8">Ta-2019</strain>
    </source>
</reference>
<dbReference type="PANTHER" id="PTHR14233">
    <property type="entry name" value="DUF914-RELATED"/>
    <property type="match status" value="1"/>
</dbReference>
<evidence type="ECO:0000256" key="7">
    <source>
        <dbReference type="SAM" id="Phobius"/>
    </source>
</evidence>
<evidence type="ECO:0000256" key="1">
    <source>
        <dbReference type="ARBA" id="ARBA00004141"/>
    </source>
</evidence>
<dbReference type="Proteomes" id="UP000824469">
    <property type="component" value="Unassembled WGS sequence"/>
</dbReference>
<feature type="non-terminal residue" evidence="8">
    <location>
        <position position="68"/>
    </location>
</feature>
<dbReference type="GO" id="GO:0022857">
    <property type="term" value="F:transmembrane transporter activity"/>
    <property type="evidence" value="ECO:0007669"/>
    <property type="project" value="InterPro"/>
</dbReference>
<name>A0AA38G997_TAXCH</name>
<keyword evidence="5 7" id="KW-1133">Transmembrane helix</keyword>
<sequence length="68" mass="7877">EFCVKKRDRVEVVAMLGIFGALISGIQLLIFERKELESLEWSFNIVLLFLGFGVSLFAFYTFVPFLLR</sequence>
<evidence type="ECO:0000256" key="4">
    <source>
        <dbReference type="ARBA" id="ARBA00022692"/>
    </source>
</evidence>
<proteinExistence type="inferred from homology"/>
<accession>A0AA38G997</accession>
<feature type="transmembrane region" description="Helical" evidence="7">
    <location>
        <begin position="12"/>
        <end position="31"/>
    </location>
</feature>
<keyword evidence="3" id="KW-0813">Transport</keyword>
<organism evidence="8 9">
    <name type="scientific">Taxus chinensis</name>
    <name type="common">Chinese yew</name>
    <name type="synonym">Taxus wallichiana var. chinensis</name>
    <dbReference type="NCBI Taxonomy" id="29808"/>
    <lineage>
        <taxon>Eukaryota</taxon>
        <taxon>Viridiplantae</taxon>
        <taxon>Streptophyta</taxon>
        <taxon>Embryophyta</taxon>
        <taxon>Tracheophyta</taxon>
        <taxon>Spermatophyta</taxon>
        <taxon>Pinopsida</taxon>
        <taxon>Pinidae</taxon>
        <taxon>Conifers II</taxon>
        <taxon>Cupressales</taxon>
        <taxon>Taxaceae</taxon>
        <taxon>Taxus</taxon>
    </lineage>
</organism>
<comment type="caution">
    <text evidence="8">The sequence shown here is derived from an EMBL/GenBank/DDBJ whole genome shotgun (WGS) entry which is preliminary data.</text>
</comment>